<proteinExistence type="predicted"/>
<dbReference type="Pfam" id="PF03413">
    <property type="entry name" value="PepSY"/>
    <property type="match status" value="1"/>
</dbReference>
<evidence type="ECO:0000313" key="4">
    <source>
        <dbReference type="Proteomes" id="UP000094379"/>
    </source>
</evidence>
<dbReference type="EMBL" id="MCRI01000001">
    <property type="protein sequence ID" value="ODN68147.1"/>
    <property type="molecule type" value="Genomic_DNA"/>
</dbReference>
<dbReference type="AlphaFoldDB" id="A0A1E3GVT3"/>
<dbReference type="STRING" id="291169.A9E74_00119"/>
<reference evidence="3 4" key="1">
    <citation type="submission" date="2016-07" db="EMBL/GenBank/DDBJ databases">
        <title>Draft Genome Sequence of Methylophaga muralis Bur 1.</title>
        <authorList>
            <person name="Vasilenko O.V."/>
            <person name="Doronina N.V."/>
            <person name="Shmareva M.N."/>
            <person name="Tarlachkov S.V."/>
            <person name="Mustakhimov I."/>
            <person name="Trotsenko Y.A."/>
        </authorList>
    </citation>
    <scope>NUCLEOTIDE SEQUENCE [LARGE SCALE GENOMIC DNA]</scope>
    <source>
        <strain evidence="3 4">Bur 1</strain>
    </source>
</reference>
<accession>A0A1E3GVT3</accession>
<keyword evidence="1" id="KW-0812">Transmembrane</keyword>
<dbReference type="Pfam" id="PF03929">
    <property type="entry name" value="PepSY_TM"/>
    <property type="match status" value="1"/>
</dbReference>
<sequence>MKNARRTWLSIHLYLGLSIGALLVLLGLTGSILVFYLEIDQIINPQIEPTSVPYEMPAQQDILDALQQAHPTRTDPWRIEQPMHNDWPIMARYYTPVESDGKHFSPLMLTVDPVTLEVTSSRFWGDYAMTWIYDLHYSLLLEKPGKIAIGIIGLISLISFISGIWLWWPGWAGLKHALKPQLRTGKARLNYDLHVLAGSYGLVFLLILSLTGAALALPDETAMLVKPFSDLTSSPKIALNHSENASRITADQAVEIARQQFPQAELRWVETPGLNNQKAWRIAMYQDGEPSRRFPRTQVWIDPLTGETLALRDTKHDTGGDVLMHWLHPLHNGEVFGMTGRILVFIAGFLPLILFVTGLIRWLQKRRARRLVTSRHSA</sequence>
<keyword evidence="1" id="KW-1133">Transmembrane helix</keyword>
<dbReference type="Proteomes" id="UP000094379">
    <property type="component" value="Unassembled WGS sequence"/>
</dbReference>
<dbReference type="InterPro" id="IPR005625">
    <property type="entry name" value="PepSY-ass_TM"/>
</dbReference>
<feature type="transmembrane region" description="Helical" evidence="1">
    <location>
        <begin position="147"/>
        <end position="168"/>
    </location>
</feature>
<dbReference type="PANTHER" id="PTHR34219">
    <property type="entry name" value="IRON-REGULATED INNER MEMBRANE PROTEIN-RELATED"/>
    <property type="match status" value="1"/>
</dbReference>
<feature type="domain" description="PepSY" evidence="2">
    <location>
        <begin position="247"/>
        <end position="310"/>
    </location>
</feature>
<keyword evidence="1" id="KW-0472">Membrane</keyword>
<keyword evidence="4" id="KW-1185">Reference proteome</keyword>
<protein>
    <submittedName>
        <fullName evidence="3">Peptidase propeptide and YPEB domain protein</fullName>
    </submittedName>
</protein>
<dbReference type="PATRIC" id="fig|291169.3.peg.119"/>
<organism evidence="3 4">
    <name type="scientific">Methylophaga muralis</name>
    <dbReference type="NCBI Taxonomy" id="291169"/>
    <lineage>
        <taxon>Bacteria</taxon>
        <taxon>Pseudomonadati</taxon>
        <taxon>Pseudomonadota</taxon>
        <taxon>Gammaproteobacteria</taxon>
        <taxon>Thiotrichales</taxon>
        <taxon>Piscirickettsiaceae</taxon>
        <taxon>Methylophaga</taxon>
    </lineage>
</organism>
<gene>
    <name evidence="3" type="ORF">A9E74_00119</name>
</gene>
<evidence type="ECO:0000256" key="1">
    <source>
        <dbReference type="SAM" id="Phobius"/>
    </source>
</evidence>
<name>A0A1E3GVT3_9GAMM</name>
<evidence type="ECO:0000313" key="3">
    <source>
        <dbReference type="EMBL" id="ODN68147.1"/>
    </source>
</evidence>
<dbReference type="RefSeq" id="WP_069294732.1">
    <property type="nucleotide sequence ID" value="NZ_MCRI01000001.1"/>
</dbReference>
<comment type="caution">
    <text evidence="3">The sequence shown here is derived from an EMBL/GenBank/DDBJ whole genome shotgun (WGS) entry which is preliminary data.</text>
</comment>
<evidence type="ECO:0000259" key="2">
    <source>
        <dbReference type="Pfam" id="PF03413"/>
    </source>
</evidence>
<feature type="transmembrane region" description="Helical" evidence="1">
    <location>
        <begin position="342"/>
        <end position="363"/>
    </location>
</feature>
<feature type="transmembrane region" description="Helical" evidence="1">
    <location>
        <begin position="189"/>
        <end position="217"/>
    </location>
</feature>
<dbReference type="InterPro" id="IPR025711">
    <property type="entry name" value="PepSY"/>
</dbReference>
<feature type="transmembrane region" description="Helical" evidence="1">
    <location>
        <begin position="12"/>
        <end position="37"/>
    </location>
</feature>